<dbReference type="Pfam" id="PF00293">
    <property type="entry name" value="NUDIX"/>
    <property type="match status" value="1"/>
</dbReference>
<organism evidence="4 5">
    <name type="scientific">Candidatus Vogelbacteria bacterium RIFOXYD1_FULL_51_18</name>
    <dbReference type="NCBI Taxonomy" id="1802440"/>
    <lineage>
        <taxon>Bacteria</taxon>
        <taxon>Candidatus Vogeliibacteriota</taxon>
    </lineage>
</organism>
<dbReference type="PROSITE" id="PS51462">
    <property type="entry name" value="NUDIX"/>
    <property type="match status" value="1"/>
</dbReference>
<evidence type="ECO:0000256" key="1">
    <source>
        <dbReference type="ARBA" id="ARBA00001946"/>
    </source>
</evidence>
<accession>A0A1G2QJV4</accession>
<dbReference type="PANTHER" id="PTHR43046:SF14">
    <property type="entry name" value="MUTT_NUDIX FAMILY PROTEIN"/>
    <property type="match status" value="1"/>
</dbReference>
<name>A0A1G2QJV4_9BACT</name>
<sequence>MGAVKRTPPGVFAYLMDEKGKVLCVRHAYNNREWSLPGGGKEEGECIQIATRREVYEETGLSIEDEELVGIFELMKSEGYVVLVRAEVVTGHLLTDPDEEILEREWFTRDEIEMREGEFYPAQFKLIKWAQLYKPDECPFICPLTLPPILQMIATGPS</sequence>
<proteinExistence type="predicted"/>
<keyword evidence="2" id="KW-0378">Hydrolase</keyword>
<reference evidence="4 5" key="1">
    <citation type="journal article" date="2016" name="Nat. Commun.">
        <title>Thousands of microbial genomes shed light on interconnected biogeochemical processes in an aquifer system.</title>
        <authorList>
            <person name="Anantharaman K."/>
            <person name="Brown C.T."/>
            <person name="Hug L.A."/>
            <person name="Sharon I."/>
            <person name="Castelle C.J."/>
            <person name="Probst A.J."/>
            <person name="Thomas B.C."/>
            <person name="Singh A."/>
            <person name="Wilkins M.J."/>
            <person name="Karaoz U."/>
            <person name="Brodie E.L."/>
            <person name="Williams K.H."/>
            <person name="Hubbard S.S."/>
            <person name="Banfield J.F."/>
        </authorList>
    </citation>
    <scope>NUCLEOTIDE SEQUENCE [LARGE SCALE GENOMIC DNA]</scope>
</reference>
<dbReference type="InterPro" id="IPR000086">
    <property type="entry name" value="NUDIX_hydrolase_dom"/>
</dbReference>
<evidence type="ECO:0000259" key="3">
    <source>
        <dbReference type="PROSITE" id="PS51462"/>
    </source>
</evidence>
<dbReference type="PRINTS" id="PR00502">
    <property type="entry name" value="NUDIXFAMILY"/>
</dbReference>
<dbReference type="PANTHER" id="PTHR43046">
    <property type="entry name" value="GDP-MANNOSE MANNOSYL HYDROLASE"/>
    <property type="match status" value="1"/>
</dbReference>
<evidence type="ECO:0000313" key="4">
    <source>
        <dbReference type="EMBL" id="OHA60727.1"/>
    </source>
</evidence>
<protein>
    <recommendedName>
        <fullName evidence="3">Nudix hydrolase domain-containing protein</fullName>
    </recommendedName>
</protein>
<feature type="domain" description="Nudix hydrolase" evidence="3">
    <location>
        <begin position="6"/>
        <end position="132"/>
    </location>
</feature>
<evidence type="ECO:0000313" key="5">
    <source>
        <dbReference type="Proteomes" id="UP000177090"/>
    </source>
</evidence>
<comment type="caution">
    <text evidence="4">The sequence shown here is derived from an EMBL/GenBank/DDBJ whole genome shotgun (WGS) entry which is preliminary data.</text>
</comment>
<evidence type="ECO:0000256" key="2">
    <source>
        <dbReference type="ARBA" id="ARBA00022801"/>
    </source>
</evidence>
<dbReference type="SUPFAM" id="SSF55811">
    <property type="entry name" value="Nudix"/>
    <property type="match status" value="1"/>
</dbReference>
<dbReference type="AlphaFoldDB" id="A0A1G2QJV4"/>
<dbReference type="STRING" id="1802440.A2569_00395"/>
<gene>
    <name evidence="4" type="ORF">A2569_00395</name>
</gene>
<dbReference type="GO" id="GO:0016787">
    <property type="term" value="F:hydrolase activity"/>
    <property type="evidence" value="ECO:0007669"/>
    <property type="project" value="UniProtKB-KW"/>
</dbReference>
<dbReference type="Proteomes" id="UP000177090">
    <property type="component" value="Unassembled WGS sequence"/>
</dbReference>
<comment type="cofactor">
    <cofactor evidence="1">
        <name>Mg(2+)</name>
        <dbReference type="ChEBI" id="CHEBI:18420"/>
    </cofactor>
</comment>
<dbReference type="CDD" id="cd02883">
    <property type="entry name" value="NUDIX_Hydrolase"/>
    <property type="match status" value="1"/>
</dbReference>
<dbReference type="EMBL" id="MHTL01000010">
    <property type="protein sequence ID" value="OHA60727.1"/>
    <property type="molecule type" value="Genomic_DNA"/>
</dbReference>
<dbReference type="Gene3D" id="3.90.79.10">
    <property type="entry name" value="Nucleoside Triphosphate Pyrophosphohydrolase"/>
    <property type="match status" value="1"/>
</dbReference>
<dbReference type="InterPro" id="IPR020476">
    <property type="entry name" value="Nudix_hydrolase"/>
</dbReference>
<dbReference type="InterPro" id="IPR015797">
    <property type="entry name" value="NUDIX_hydrolase-like_dom_sf"/>
</dbReference>